<keyword evidence="1" id="KW-0472">Membrane</keyword>
<feature type="transmembrane region" description="Helical" evidence="1">
    <location>
        <begin position="205"/>
        <end position="226"/>
    </location>
</feature>
<dbReference type="Proteomes" id="UP000078287">
    <property type="component" value="Unassembled WGS sequence"/>
</dbReference>
<proteinExistence type="predicted"/>
<evidence type="ECO:0000313" key="2">
    <source>
        <dbReference type="EMBL" id="OAN46934.1"/>
    </source>
</evidence>
<evidence type="ECO:0000256" key="1">
    <source>
        <dbReference type="SAM" id="Phobius"/>
    </source>
</evidence>
<feature type="transmembrane region" description="Helical" evidence="1">
    <location>
        <begin position="170"/>
        <end position="193"/>
    </location>
</feature>
<feature type="transmembrane region" description="Helical" evidence="1">
    <location>
        <begin position="98"/>
        <end position="120"/>
    </location>
</feature>
<feature type="transmembrane region" description="Helical" evidence="1">
    <location>
        <begin position="140"/>
        <end position="158"/>
    </location>
</feature>
<keyword evidence="1" id="KW-0812">Transmembrane</keyword>
<gene>
    <name evidence="2" type="ORF">A6A03_11545</name>
</gene>
<keyword evidence="1" id="KW-1133">Transmembrane helix</keyword>
<sequence>MLAVVITFLLYGAAFWLWWQQRNPLYVFALVAGQLSTLLDPFWRLLYSIQTVPSLTSLVAALTTPFNVTASFRAAWPDTLPAMIIVALYLYRWWNPGLLTGLFTYVIFISLQLLVSLLGLREPAPPALLGALSFGMSAELLAALMSATITYGLCYVFITVQNYSWPSMAAAILPMPLIFGGLVYGVAGAPLLISRLLPDGEWPARVGLGLTLLLLGWCVAIITSGLNRLNRVA</sequence>
<dbReference type="OrthoDB" id="156173at2"/>
<organism evidence="2 3">
    <name type="scientific">Chloroflexus islandicus</name>
    <dbReference type="NCBI Taxonomy" id="1707952"/>
    <lineage>
        <taxon>Bacteria</taxon>
        <taxon>Bacillati</taxon>
        <taxon>Chloroflexota</taxon>
        <taxon>Chloroflexia</taxon>
        <taxon>Chloroflexales</taxon>
        <taxon>Chloroflexineae</taxon>
        <taxon>Chloroflexaceae</taxon>
        <taxon>Chloroflexus</taxon>
    </lineage>
</organism>
<dbReference type="EMBL" id="LWQS01000041">
    <property type="protein sequence ID" value="OAN46934.1"/>
    <property type="molecule type" value="Genomic_DNA"/>
</dbReference>
<dbReference type="AlphaFoldDB" id="A0A178MG46"/>
<reference evidence="2 3" key="1">
    <citation type="submission" date="2016-04" db="EMBL/GenBank/DDBJ databases">
        <title>Chloroflexus islandicus sp. nov., a thermophilic filamentous anoxygenic phototrophic bacterium from geyser Strokkur (Iceland).</title>
        <authorList>
            <person name="Gaisin V.A."/>
            <person name="Kalashnikov A.M."/>
            <person name="Sukhacheva M.V."/>
            <person name="Grouzdev D.S."/>
            <person name="Ivanov T.M."/>
            <person name="Kuznetsov B."/>
            <person name="Gorlenko V.M."/>
        </authorList>
    </citation>
    <scope>NUCLEOTIDE SEQUENCE [LARGE SCALE GENOMIC DNA]</scope>
    <source>
        <strain evidence="3">isl-2</strain>
    </source>
</reference>
<keyword evidence="3" id="KW-1185">Reference proteome</keyword>
<name>A0A178MG46_9CHLR</name>
<protein>
    <submittedName>
        <fullName evidence="2">Uncharacterized protein</fullName>
    </submittedName>
</protein>
<feature type="transmembrane region" description="Helical" evidence="1">
    <location>
        <begin position="74"/>
        <end position="91"/>
    </location>
</feature>
<evidence type="ECO:0000313" key="3">
    <source>
        <dbReference type="Proteomes" id="UP000078287"/>
    </source>
</evidence>
<accession>A0A178MG46</accession>
<dbReference type="STRING" id="1707952.A6A03_11545"/>
<comment type="caution">
    <text evidence="2">The sequence shown here is derived from an EMBL/GenBank/DDBJ whole genome shotgun (WGS) entry which is preliminary data.</text>
</comment>